<reference evidence="1 2" key="1">
    <citation type="submission" date="2020-04" db="EMBL/GenBank/DDBJ databases">
        <title>Perkinsus chesapeaki whole genome sequence.</title>
        <authorList>
            <person name="Bogema D.R."/>
        </authorList>
    </citation>
    <scope>NUCLEOTIDE SEQUENCE [LARGE SCALE GENOMIC DNA]</scope>
    <source>
        <strain evidence="1">ATCC PRA-425</strain>
    </source>
</reference>
<organism evidence="1 2">
    <name type="scientific">Perkinsus chesapeaki</name>
    <name type="common">Clam parasite</name>
    <name type="synonym">Perkinsus andrewsi</name>
    <dbReference type="NCBI Taxonomy" id="330153"/>
    <lineage>
        <taxon>Eukaryota</taxon>
        <taxon>Sar</taxon>
        <taxon>Alveolata</taxon>
        <taxon>Perkinsozoa</taxon>
        <taxon>Perkinsea</taxon>
        <taxon>Perkinsida</taxon>
        <taxon>Perkinsidae</taxon>
        <taxon>Perkinsus</taxon>
    </lineage>
</organism>
<proteinExistence type="predicted"/>
<comment type="caution">
    <text evidence="1">The sequence shown here is derived from an EMBL/GenBank/DDBJ whole genome shotgun (WGS) entry which is preliminary data.</text>
</comment>
<dbReference type="EMBL" id="JAAPAO010000054">
    <property type="protein sequence ID" value="KAF4674970.1"/>
    <property type="molecule type" value="Genomic_DNA"/>
</dbReference>
<evidence type="ECO:0000313" key="1">
    <source>
        <dbReference type="EMBL" id="KAF4674970.1"/>
    </source>
</evidence>
<accession>A0A7J6MUT5</accession>
<name>A0A7J6MUT5_PERCH</name>
<dbReference type="Proteomes" id="UP000591131">
    <property type="component" value="Unassembled WGS sequence"/>
</dbReference>
<dbReference type="AlphaFoldDB" id="A0A7J6MUT5"/>
<protein>
    <submittedName>
        <fullName evidence="1">Uncharacterized protein</fullName>
    </submittedName>
</protein>
<feature type="non-terminal residue" evidence="1">
    <location>
        <position position="221"/>
    </location>
</feature>
<keyword evidence="2" id="KW-1185">Reference proteome</keyword>
<evidence type="ECO:0000313" key="2">
    <source>
        <dbReference type="Proteomes" id="UP000591131"/>
    </source>
</evidence>
<gene>
    <name evidence="1" type="ORF">FOL47_008419</name>
</gene>
<sequence length="221" mass="24198">MAPRAVSLFEGKELPLPVSALDELVIDCLTGVCAGKCLEASLVSTRLASVVYKGLQSIPSELLLKAGINTSLVKQYLNDSIDYFCETFGVEDCEEFRLNLGLSLYPILVSSDVVADKPSESELREIRHVKINATKFLAYDPRSFFSPTFPQSFAKLYNPDTSVESTSLPVPSLREESGVNPLYIRSGVSTTSTTPVIDGLIPTFDEVDGPITAQQRRQARK</sequence>